<comment type="cofactor">
    <cofactor evidence="1">
        <name>Fe(2+)</name>
        <dbReference type="ChEBI" id="CHEBI:29033"/>
    </cofactor>
</comment>
<comment type="similarity">
    <text evidence="2">Belongs to the TfdA dioxygenase family.</text>
</comment>
<keyword evidence="5" id="KW-0560">Oxidoreductase</keyword>
<dbReference type="PANTHER" id="PTHR30468:SF10">
    <property type="entry name" value="TAUD_TFDA-LIKE DOMAIN-CONTAINING PROTEIN"/>
    <property type="match status" value="1"/>
</dbReference>
<feature type="domain" description="TauD/TfdA-like" evidence="7">
    <location>
        <begin position="38"/>
        <end position="332"/>
    </location>
</feature>
<gene>
    <name evidence="8" type="ORF">K490DRAFT_53979</name>
</gene>
<dbReference type="SUPFAM" id="SSF51197">
    <property type="entry name" value="Clavaminate synthase-like"/>
    <property type="match status" value="1"/>
</dbReference>
<dbReference type="InterPro" id="IPR042098">
    <property type="entry name" value="TauD-like_sf"/>
</dbReference>
<evidence type="ECO:0000256" key="4">
    <source>
        <dbReference type="ARBA" id="ARBA00022964"/>
    </source>
</evidence>
<accession>A0A9P4M1B5</accession>
<evidence type="ECO:0000313" key="9">
    <source>
        <dbReference type="Proteomes" id="UP000799776"/>
    </source>
</evidence>
<dbReference type="Pfam" id="PF02668">
    <property type="entry name" value="TauD"/>
    <property type="match status" value="1"/>
</dbReference>
<evidence type="ECO:0000256" key="6">
    <source>
        <dbReference type="ARBA" id="ARBA00023004"/>
    </source>
</evidence>
<evidence type="ECO:0000256" key="5">
    <source>
        <dbReference type="ARBA" id="ARBA00023002"/>
    </source>
</evidence>
<keyword evidence="6" id="KW-0408">Iron</keyword>
<sequence>MAPSAIEHEVVVPPSKDGAYPRAPLKPTGILNQFEKFDVTPIIGTEFKDVNLADWIDAPNADELLRELAITVSRRGVVFFRAQDGLSNEKQKYLNQRLGELTGKPSTSTLHVHPILNNDLELGDSDAQISTISSIQRKKYYDKAQDYERGPKNQESAQWHSDIQFEPVPADYTSLRLVQLPETGGDTLWASGYDIYDRISKPYQKFLETLTASFEAPFFNNVAKLSDLNFYEKPRGSPENQGTVLKSEHPVVRTNPVTGWKSIFPIGAFPKSINGLTRQESEHLLHWFLDLIYKNHELQVRFKWQNPNDIAIWDNRCVFHSATFDYDNLGERFGNRAVGIGEKPYFDPNSKSSRDALEEEAAALKAEKA</sequence>
<evidence type="ECO:0000259" key="7">
    <source>
        <dbReference type="Pfam" id="PF02668"/>
    </source>
</evidence>
<dbReference type="AlphaFoldDB" id="A0A9P4M1B5"/>
<keyword evidence="4 8" id="KW-0223">Dioxygenase</keyword>
<evidence type="ECO:0000256" key="3">
    <source>
        <dbReference type="ARBA" id="ARBA00022723"/>
    </source>
</evidence>
<evidence type="ECO:0000256" key="2">
    <source>
        <dbReference type="ARBA" id="ARBA00005896"/>
    </source>
</evidence>
<dbReference type="GO" id="GO:0046872">
    <property type="term" value="F:metal ion binding"/>
    <property type="evidence" value="ECO:0007669"/>
    <property type="project" value="UniProtKB-KW"/>
</dbReference>
<keyword evidence="9" id="KW-1185">Reference proteome</keyword>
<proteinExistence type="inferred from homology"/>
<dbReference type="FunFam" id="3.60.130.10:FF:000005">
    <property type="entry name" value="TfdA family taurine dioxygenase"/>
    <property type="match status" value="1"/>
</dbReference>
<dbReference type="PANTHER" id="PTHR30468">
    <property type="entry name" value="ALPHA-KETOGLUTARATE-DEPENDENT SULFONATE DIOXYGENASE"/>
    <property type="match status" value="1"/>
</dbReference>
<dbReference type="InterPro" id="IPR051323">
    <property type="entry name" value="AtsK-like"/>
</dbReference>
<dbReference type="Proteomes" id="UP000799776">
    <property type="component" value="Unassembled WGS sequence"/>
</dbReference>
<dbReference type="OrthoDB" id="10257314at2759"/>
<protein>
    <submittedName>
        <fullName evidence="8">Taurine catabolism dioxygenase</fullName>
    </submittedName>
</protein>
<dbReference type="EMBL" id="ML978712">
    <property type="protein sequence ID" value="KAF2091062.1"/>
    <property type="molecule type" value="Genomic_DNA"/>
</dbReference>
<organism evidence="8 9">
    <name type="scientific">Saccharata proteae CBS 121410</name>
    <dbReference type="NCBI Taxonomy" id="1314787"/>
    <lineage>
        <taxon>Eukaryota</taxon>
        <taxon>Fungi</taxon>
        <taxon>Dikarya</taxon>
        <taxon>Ascomycota</taxon>
        <taxon>Pezizomycotina</taxon>
        <taxon>Dothideomycetes</taxon>
        <taxon>Dothideomycetes incertae sedis</taxon>
        <taxon>Botryosphaeriales</taxon>
        <taxon>Saccharataceae</taxon>
        <taxon>Saccharata</taxon>
    </lineage>
</organism>
<dbReference type="InterPro" id="IPR003819">
    <property type="entry name" value="TauD/TfdA-like"/>
</dbReference>
<dbReference type="GO" id="GO:0016706">
    <property type="term" value="F:2-oxoglutarate-dependent dioxygenase activity"/>
    <property type="evidence" value="ECO:0007669"/>
    <property type="project" value="TreeGrafter"/>
</dbReference>
<name>A0A9P4M1B5_9PEZI</name>
<evidence type="ECO:0000313" key="8">
    <source>
        <dbReference type="EMBL" id="KAF2091062.1"/>
    </source>
</evidence>
<reference evidence="8" key="1">
    <citation type="journal article" date="2020" name="Stud. Mycol.">
        <title>101 Dothideomycetes genomes: a test case for predicting lifestyles and emergence of pathogens.</title>
        <authorList>
            <person name="Haridas S."/>
            <person name="Albert R."/>
            <person name="Binder M."/>
            <person name="Bloem J."/>
            <person name="Labutti K."/>
            <person name="Salamov A."/>
            <person name="Andreopoulos B."/>
            <person name="Baker S."/>
            <person name="Barry K."/>
            <person name="Bills G."/>
            <person name="Bluhm B."/>
            <person name="Cannon C."/>
            <person name="Castanera R."/>
            <person name="Culley D."/>
            <person name="Daum C."/>
            <person name="Ezra D."/>
            <person name="Gonzalez J."/>
            <person name="Henrissat B."/>
            <person name="Kuo A."/>
            <person name="Liang C."/>
            <person name="Lipzen A."/>
            <person name="Lutzoni F."/>
            <person name="Magnuson J."/>
            <person name="Mondo S."/>
            <person name="Nolan M."/>
            <person name="Ohm R."/>
            <person name="Pangilinan J."/>
            <person name="Park H.-J."/>
            <person name="Ramirez L."/>
            <person name="Alfaro M."/>
            <person name="Sun H."/>
            <person name="Tritt A."/>
            <person name="Yoshinaga Y."/>
            <person name="Zwiers L.-H."/>
            <person name="Turgeon B."/>
            <person name="Goodwin S."/>
            <person name="Spatafora J."/>
            <person name="Crous P."/>
            <person name="Grigoriev I."/>
        </authorList>
    </citation>
    <scope>NUCLEOTIDE SEQUENCE</scope>
    <source>
        <strain evidence="8">CBS 121410</strain>
    </source>
</reference>
<dbReference type="GO" id="GO:0005737">
    <property type="term" value="C:cytoplasm"/>
    <property type="evidence" value="ECO:0007669"/>
    <property type="project" value="TreeGrafter"/>
</dbReference>
<keyword evidence="3" id="KW-0479">Metal-binding</keyword>
<evidence type="ECO:0000256" key="1">
    <source>
        <dbReference type="ARBA" id="ARBA00001954"/>
    </source>
</evidence>
<comment type="caution">
    <text evidence="8">The sequence shown here is derived from an EMBL/GenBank/DDBJ whole genome shotgun (WGS) entry which is preliminary data.</text>
</comment>
<dbReference type="Gene3D" id="3.60.130.10">
    <property type="entry name" value="Clavaminate synthase-like"/>
    <property type="match status" value="1"/>
</dbReference>